<feature type="transmembrane region" description="Helical" evidence="6">
    <location>
        <begin position="26"/>
        <end position="44"/>
    </location>
</feature>
<feature type="transmembrane region" description="Helical" evidence="6">
    <location>
        <begin position="116"/>
        <end position="136"/>
    </location>
</feature>
<comment type="caution">
    <text evidence="7">The sequence shown here is derived from an EMBL/GenBank/DDBJ whole genome shotgun (WGS) entry which is preliminary data.</text>
</comment>
<dbReference type="Proteomes" id="UP000003706">
    <property type="component" value="Unassembled WGS sequence"/>
</dbReference>
<organism evidence="7 8">
    <name type="scientific">Methanotorris formicicus Mc-S-70</name>
    <dbReference type="NCBI Taxonomy" id="647171"/>
    <lineage>
        <taxon>Archaea</taxon>
        <taxon>Methanobacteriati</taxon>
        <taxon>Methanobacteriota</taxon>
        <taxon>Methanomada group</taxon>
        <taxon>Methanococci</taxon>
        <taxon>Methanococcales</taxon>
        <taxon>Methanocaldococcaceae</taxon>
        <taxon>Methanotorris</taxon>
    </lineage>
</organism>
<evidence type="ECO:0000256" key="4">
    <source>
        <dbReference type="ARBA" id="ARBA00022989"/>
    </source>
</evidence>
<dbReference type="PANTHER" id="PTHR42682:SF5">
    <property type="entry name" value="HYDROGENASE-4 COMPONENT F"/>
    <property type="match status" value="1"/>
</dbReference>
<dbReference type="PANTHER" id="PTHR42682">
    <property type="entry name" value="HYDROGENASE-4 COMPONENT F"/>
    <property type="match status" value="1"/>
</dbReference>
<evidence type="ECO:0000313" key="8">
    <source>
        <dbReference type="Proteomes" id="UP000003706"/>
    </source>
</evidence>
<sequence length="196" mass="21725">MDELVFLIPALAGVIAYFIRGKLTRYIPFLVAIVHAVITAHICIEPSQAIILKNYIFITPLGKIVLGLISLLFLIVSYYSIDYLKNSNYESEHIYSSMLLFFVSAMSLAAISDHIILTWIAIEATTISSASLIYLHKTRDSVVATWKYLITCSVGISLALLGSFITLQSFMEPEKISGLLFSNLMAYTGAINHYGS</sequence>
<dbReference type="GO" id="GO:0005886">
    <property type="term" value="C:plasma membrane"/>
    <property type="evidence" value="ECO:0007669"/>
    <property type="project" value="UniProtKB-SubCell"/>
</dbReference>
<evidence type="ECO:0000256" key="6">
    <source>
        <dbReference type="SAM" id="Phobius"/>
    </source>
</evidence>
<evidence type="ECO:0000256" key="5">
    <source>
        <dbReference type="ARBA" id="ARBA00023136"/>
    </source>
</evidence>
<feature type="transmembrane region" description="Helical" evidence="6">
    <location>
        <begin position="93"/>
        <end position="111"/>
    </location>
</feature>
<dbReference type="STRING" id="647171.MetfoDRAFT_1863"/>
<reference evidence="7 8" key="1">
    <citation type="submission" date="2011-09" db="EMBL/GenBank/DDBJ databases">
        <title>The draft genome of Methanotorris formicicus Mc-S-70.</title>
        <authorList>
            <consortium name="US DOE Joint Genome Institute (JGI-PGF)"/>
            <person name="Lucas S."/>
            <person name="Han J."/>
            <person name="Lapidus A."/>
            <person name="Cheng J.-F."/>
            <person name="Goodwin L."/>
            <person name="Pitluck S."/>
            <person name="Peters L."/>
            <person name="Land M.L."/>
            <person name="Hauser L."/>
            <person name="Sieprawska-Lupa M."/>
            <person name="Takai K."/>
            <person name="Miyazaki J."/>
            <person name="Whitman W."/>
            <person name="Woyke T.J."/>
        </authorList>
    </citation>
    <scope>NUCLEOTIDE SEQUENCE [LARGE SCALE GENOMIC DNA]</scope>
    <source>
        <strain evidence="7 8">Mc-S-70</strain>
    </source>
</reference>
<feature type="transmembrane region" description="Helical" evidence="6">
    <location>
        <begin position="148"/>
        <end position="167"/>
    </location>
</feature>
<keyword evidence="8" id="KW-1185">Reference proteome</keyword>
<protein>
    <submittedName>
        <fullName evidence="7">NADH dehydrogenase (Quinone)</fullName>
    </submittedName>
</protein>
<keyword evidence="3 6" id="KW-0812">Transmembrane</keyword>
<evidence type="ECO:0000313" key="7">
    <source>
        <dbReference type="EMBL" id="EHP83802.1"/>
    </source>
</evidence>
<evidence type="ECO:0000256" key="2">
    <source>
        <dbReference type="ARBA" id="ARBA00022475"/>
    </source>
</evidence>
<keyword evidence="2" id="KW-1003">Cell membrane</keyword>
<feature type="transmembrane region" description="Helical" evidence="6">
    <location>
        <begin position="56"/>
        <end position="81"/>
    </location>
</feature>
<comment type="subcellular location">
    <subcellularLocation>
        <location evidence="1">Cell membrane</location>
        <topology evidence="1">Multi-pass membrane protein</topology>
    </subcellularLocation>
</comment>
<dbReference type="AlphaFoldDB" id="H1L1D9"/>
<evidence type="ECO:0000256" key="3">
    <source>
        <dbReference type="ARBA" id="ARBA00022692"/>
    </source>
</evidence>
<dbReference type="EMBL" id="AGJL01000072">
    <property type="protein sequence ID" value="EHP83802.1"/>
    <property type="molecule type" value="Genomic_DNA"/>
</dbReference>
<keyword evidence="4 6" id="KW-1133">Transmembrane helix</keyword>
<accession>H1L1D9</accession>
<dbReference type="InterPro" id="IPR052175">
    <property type="entry name" value="ComplexI-like_HydComp"/>
</dbReference>
<keyword evidence="5 6" id="KW-0472">Membrane</keyword>
<proteinExistence type="predicted"/>
<name>H1L1D9_9EURY</name>
<dbReference type="RefSeq" id="WP_007045283.1">
    <property type="nucleotide sequence ID" value="NZ_AGJL01000072.1"/>
</dbReference>
<dbReference type="PATRIC" id="fig|647171.4.peg.1801"/>
<gene>
    <name evidence="7" type="ORF">MetfoDRAFT_1863</name>
</gene>
<evidence type="ECO:0000256" key="1">
    <source>
        <dbReference type="ARBA" id="ARBA00004651"/>
    </source>
</evidence>